<dbReference type="RefSeq" id="WP_307683074.1">
    <property type="nucleotide sequence ID" value="NZ_JAUSQX010000001.1"/>
</dbReference>
<feature type="compositionally biased region" description="Low complexity" evidence="1">
    <location>
        <begin position="18"/>
        <end position="38"/>
    </location>
</feature>
<sequence>MRKSIALLLALAVLGGCSSSGEDAEIPTPTAEVTSESPSPTPEPTPEPTPAATDQPSDVKTSRDGESIVYTLAGDELSLVLPRQWSNIVDTSKAFPVAVQNPENTQRIVIGEIGPARLTLEPEPYRELLVEQLDVDDTEVAYIGTRYAGDQTYPTFFVNTYDYAAWIFLVEADDRLFELTVKGDTYAEGAAALDLLETLQNFS</sequence>
<evidence type="ECO:0000256" key="2">
    <source>
        <dbReference type="SAM" id="SignalP"/>
    </source>
</evidence>
<evidence type="ECO:0008006" key="5">
    <source>
        <dbReference type="Google" id="ProtNLM"/>
    </source>
</evidence>
<feature type="chain" id="PRO_5046194909" description="Lipoprotein LpqN" evidence="2">
    <location>
        <begin position="25"/>
        <end position="203"/>
    </location>
</feature>
<evidence type="ECO:0000313" key="4">
    <source>
        <dbReference type="Proteomes" id="UP001243212"/>
    </source>
</evidence>
<reference evidence="3 4" key="1">
    <citation type="submission" date="2023-07" db="EMBL/GenBank/DDBJ databases">
        <title>Sequencing the genomes of 1000 actinobacteria strains.</title>
        <authorList>
            <person name="Klenk H.-P."/>
        </authorList>
    </citation>
    <scope>NUCLEOTIDE SEQUENCE [LARGE SCALE GENOMIC DNA]</scope>
    <source>
        <strain evidence="3 4">DSM 17163</strain>
    </source>
</reference>
<dbReference type="EMBL" id="JAUSQX010000001">
    <property type="protein sequence ID" value="MDP9806886.1"/>
    <property type="molecule type" value="Genomic_DNA"/>
</dbReference>
<feature type="signal peptide" evidence="2">
    <location>
        <begin position="1"/>
        <end position="24"/>
    </location>
</feature>
<feature type="compositionally biased region" description="Pro residues" evidence="1">
    <location>
        <begin position="39"/>
        <end position="49"/>
    </location>
</feature>
<evidence type="ECO:0000256" key="1">
    <source>
        <dbReference type="SAM" id="MobiDB-lite"/>
    </source>
</evidence>
<keyword evidence="2" id="KW-0732">Signal</keyword>
<gene>
    <name evidence="3" type="ORF">J2S70_001468</name>
</gene>
<dbReference type="Proteomes" id="UP001243212">
    <property type="component" value="Unassembled WGS sequence"/>
</dbReference>
<organism evidence="3 4">
    <name type="scientific">Trueperella bonasi</name>
    <dbReference type="NCBI Taxonomy" id="312286"/>
    <lineage>
        <taxon>Bacteria</taxon>
        <taxon>Bacillati</taxon>
        <taxon>Actinomycetota</taxon>
        <taxon>Actinomycetes</taxon>
        <taxon>Actinomycetales</taxon>
        <taxon>Actinomycetaceae</taxon>
        <taxon>Trueperella</taxon>
    </lineage>
</organism>
<accession>A0ABT9NHK2</accession>
<feature type="region of interest" description="Disordered" evidence="1">
    <location>
        <begin position="18"/>
        <end position="62"/>
    </location>
</feature>
<keyword evidence="4" id="KW-1185">Reference proteome</keyword>
<protein>
    <recommendedName>
        <fullName evidence="5">Lipoprotein LpqN</fullName>
    </recommendedName>
</protein>
<proteinExistence type="predicted"/>
<comment type="caution">
    <text evidence="3">The sequence shown here is derived from an EMBL/GenBank/DDBJ whole genome shotgun (WGS) entry which is preliminary data.</text>
</comment>
<dbReference type="PROSITE" id="PS51257">
    <property type="entry name" value="PROKAR_LIPOPROTEIN"/>
    <property type="match status" value="1"/>
</dbReference>
<name>A0ABT9NHK2_9ACTO</name>
<evidence type="ECO:0000313" key="3">
    <source>
        <dbReference type="EMBL" id="MDP9806886.1"/>
    </source>
</evidence>